<name>A0A9D4DMS8_DREPO</name>
<evidence type="ECO:0000313" key="1">
    <source>
        <dbReference type="EMBL" id="KAH3750454.1"/>
    </source>
</evidence>
<accession>A0A9D4DMS8</accession>
<dbReference type="EMBL" id="JAIWYP010000010">
    <property type="protein sequence ID" value="KAH3750454.1"/>
    <property type="molecule type" value="Genomic_DNA"/>
</dbReference>
<reference evidence="1" key="1">
    <citation type="journal article" date="2019" name="bioRxiv">
        <title>The Genome of the Zebra Mussel, Dreissena polymorpha: A Resource for Invasive Species Research.</title>
        <authorList>
            <person name="McCartney M.A."/>
            <person name="Auch B."/>
            <person name="Kono T."/>
            <person name="Mallez S."/>
            <person name="Zhang Y."/>
            <person name="Obille A."/>
            <person name="Becker A."/>
            <person name="Abrahante J.E."/>
            <person name="Garbe J."/>
            <person name="Badalamenti J.P."/>
            <person name="Herman A."/>
            <person name="Mangelson H."/>
            <person name="Liachko I."/>
            <person name="Sullivan S."/>
            <person name="Sone E.D."/>
            <person name="Koren S."/>
            <person name="Silverstein K.A.T."/>
            <person name="Beckman K.B."/>
            <person name="Gohl D.M."/>
        </authorList>
    </citation>
    <scope>NUCLEOTIDE SEQUENCE</scope>
    <source>
        <strain evidence="1">Duluth1</strain>
        <tissue evidence="1">Whole animal</tissue>
    </source>
</reference>
<comment type="caution">
    <text evidence="1">The sequence shown here is derived from an EMBL/GenBank/DDBJ whole genome shotgun (WGS) entry which is preliminary data.</text>
</comment>
<dbReference type="AlphaFoldDB" id="A0A9D4DMS8"/>
<dbReference type="Gene3D" id="1.20.920.30">
    <property type="match status" value="1"/>
</dbReference>
<protein>
    <submittedName>
        <fullName evidence="1">Uncharacterized protein</fullName>
    </submittedName>
</protein>
<dbReference type="Proteomes" id="UP000828390">
    <property type="component" value="Unassembled WGS sequence"/>
</dbReference>
<proteinExistence type="predicted"/>
<gene>
    <name evidence="1" type="ORF">DPMN_184977</name>
</gene>
<evidence type="ECO:0000313" key="2">
    <source>
        <dbReference type="Proteomes" id="UP000828390"/>
    </source>
</evidence>
<keyword evidence="2" id="KW-1185">Reference proteome</keyword>
<organism evidence="1 2">
    <name type="scientific">Dreissena polymorpha</name>
    <name type="common">Zebra mussel</name>
    <name type="synonym">Mytilus polymorpha</name>
    <dbReference type="NCBI Taxonomy" id="45954"/>
    <lineage>
        <taxon>Eukaryota</taxon>
        <taxon>Metazoa</taxon>
        <taxon>Spiralia</taxon>
        <taxon>Lophotrochozoa</taxon>
        <taxon>Mollusca</taxon>
        <taxon>Bivalvia</taxon>
        <taxon>Autobranchia</taxon>
        <taxon>Heteroconchia</taxon>
        <taxon>Euheterodonta</taxon>
        <taxon>Imparidentia</taxon>
        <taxon>Neoheterodontei</taxon>
        <taxon>Myida</taxon>
        <taxon>Dreissenoidea</taxon>
        <taxon>Dreissenidae</taxon>
        <taxon>Dreissena</taxon>
    </lineage>
</organism>
<reference evidence="1" key="2">
    <citation type="submission" date="2020-11" db="EMBL/GenBank/DDBJ databases">
        <authorList>
            <person name="McCartney M.A."/>
            <person name="Auch B."/>
            <person name="Kono T."/>
            <person name="Mallez S."/>
            <person name="Becker A."/>
            <person name="Gohl D.M."/>
            <person name="Silverstein K.A.T."/>
            <person name="Koren S."/>
            <person name="Bechman K.B."/>
            <person name="Herman A."/>
            <person name="Abrahante J.E."/>
            <person name="Garbe J."/>
        </authorList>
    </citation>
    <scope>NUCLEOTIDE SEQUENCE</scope>
    <source>
        <strain evidence="1">Duluth1</strain>
        <tissue evidence="1">Whole animal</tissue>
    </source>
</reference>
<sequence length="80" mass="9637">MSFLGDYYGTNNVYEDITNIVQLKKLMQDKLEDYNETPGVVRMDLVLFRDAIEHSRNVWRFYLKPLTLKINKYFGQHFEI</sequence>